<feature type="transmembrane region" description="Helical" evidence="6">
    <location>
        <begin position="190"/>
        <end position="217"/>
    </location>
</feature>
<evidence type="ECO:0000313" key="8">
    <source>
        <dbReference type="EMBL" id="PLS29383.1"/>
    </source>
</evidence>
<dbReference type="Proteomes" id="UP000235034">
    <property type="component" value="Unassembled WGS sequence"/>
</dbReference>
<keyword evidence="2 6" id="KW-0812">Transmembrane</keyword>
<evidence type="ECO:0000256" key="3">
    <source>
        <dbReference type="ARBA" id="ARBA00022989"/>
    </source>
</evidence>
<dbReference type="GO" id="GO:0022857">
    <property type="term" value="F:transmembrane transporter activity"/>
    <property type="evidence" value="ECO:0007669"/>
    <property type="project" value="InterPro"/>
</dbReference>
<feature type="domain" description="Major facilitator superfamily (MFS) profile" evidence="7">
    <location>
        <begin position="349"/>
        <end position="540"/>
    </location>
</feature>
<feature type="transmembrane region" description="Helical" evidence="6">
    <location>
        <begin position="279"/>
        <end position="297"/>
    </location>
</feature>
<feature type="transmembrane region" description="Helical" evidence="6">
    <location>
        <begin position="383"/>
        <end position="404"/>
    </location>
</feature>
<dbReference type="PANTHER" id="PTHR23528:SF1">
    <property type="entry name" value="MAJOR FACILITATOR SUPERFAMILY (MFS) PROFILE DOMAIN-CONTAINING PROTEIN"/>
    <property type="match status" value="1"/>
</dbReference>
<evidence type="ECO:0000313" key="9">
    <source>
        <dbReference type="Proteomes" id="UP000235034"/>
    </source>
</evidence>
<feature type="region of interest" description="Disordered" evidence="5">
    <location>
        <begin position="1"/>
        <end position="47"/>
    </location>
</feature>
<dbReference type="PROSITE" id="PS50850">
    <property type="entry name" value="MFS"/>
    <property type="match status" value="1"/>
</dbReference>
<feature type="transmembrane region" description="Helical" evidence="6">
    <location>
        <begin position="520"/>
        <end position="538"/>
    </location>
</feature>
<name>A0A2N5J5B7_9BIFI</name>
<evidence type="ECO:0000256" key="1">
    <source>
        <dbReference type="ARBA" id="ARBA00004651"/>
    </source>
</evidence>
<evidence type="ECO:0000259" key="7">
    <source>
        <dbReference type="PROSITE" id="PS50850"/>
    </source>
</evidence>
<dbReference type="Gene3D" id="1.20.1250.20">
    <property type="entry name" value="MFS general substrate transporter like domains"/>
    <property type="match status" value="1"/>
</dbReference>
<comment type="caution">
    <text evidence="8">The sequence shown here is derived from an EMBL/GenBank/DDBJ whole genome shotgun (WGS) entry which is preliminary data.</text>
</comment>
<keyword evidence="4 6" id="KW-0472">Membrane</keyword>
<evidence type="ECO:0000256" key="2">
    <source>
        <dbReference type="ARBA" id="ARBA00022692"/>
    </source>
</evidence>
<dbReference type="PANTHER" id="PTHR23528">
    <property type="match status" value="1"/>
</dbReference>
<accession>A0A2N5J5B7</accession>
<evidence type="ECO:0000256" key="5">
    <source>
        <dbReference type="SAM" id="MobiDB-lite"/>
    </source>
</evidence>
<feature type="transmembrane region" description="Helical" evidence="6">
    <location>
        <begin position="223"/>
        <end position="241"/>
    </location>
</feature>
<evidence type="ECO:0000256" key="4">
    <source>
        <dbReference type="ARBA" id="ARBA00023136"/>
    </source>
</evidence>
<feature type="transmembrane region" description="Helical" evidence="6">
    <location>
        <begin position="342"/>
        <end position="363"/>
    </location>
</feature>
<feature type="compositionally biased region" description="Basic and acidic residues" evidence="5">
    <location>
        <begin position="1"/>
        <end position="39"/>
    </location>
</feature>
<dbReference type="InterPro" id="IPR011701">
    <property type="entry name" value="MFS"/>
</dbReference>
<dbReference type="OrthoDB" id="7584869at2"/>
<gene>
    <name evidence="8" type="ORF">Uis4E_0472</name>
</gene>
<keyword evidence="3 6" id="KW-1133">Transmembrane helix</keyword>
<organism evidence="8 9">
    <name type="scientific">Bifidobacterium parmae</name>
    <dbReference type="NCBI Taxonomy" id="361854"/>
    <lineage>
        <taxon>Bacteria</taxon>
        <taxon>Bacillati</taxon>
        <taxon>Actinomycetota</taxon>
        <taxon>Actinomycetes</taxon>
        <taxon>Bifidobacteriales</taxon>
        <taxon>Bifidobacteriaceae</taxon>
        <taxon>Bifidobacterium</taxon>
    </lineage>
</organism>
<comment type="subcellular location">
    <subcellularLocation>
        <location evidence="1">Cell membrane</location>
        <topology evidence="1">Multi-pass membrane protein</topology>
    </subcellularLocation>
</comment>
<keyword evidence="9" id="KW-1185">Reference proteome</keyword>
<reference evidence="8 9" key="1">
    <citation type="submission" date="2017-07" db="EMBL/GenBank/DDBJ databases">
        <title>Bifidobacterium novel species.</title>
        <authorList>
            <person name="Lugli G.A."/>
            <person name="Milani C."/>
            <person name="Duranti S."/>
            <person name="Mangifesta M."/>
        </authorList>
    </citation>
    <scope>NUCLEOTIDE SEQUENCE [LARGE SCALE GENOMIC DNA]</scope>
    <source>
        <strain evidence="8 9">77</strain>
    </source>
</reference>
<dbReference type="SUPFAM" id="SSF103473">
    <property type="entry name" value="MFS general substrate transporter"/>
    <property type="match status" value="1"/>
</dbReference>
<dbReference type="AlphaFoldDB" id="A0A2N5J5B7"/>
<dbReference type="InterPro" id="IPR020846">
    <property type="entry name" value="MFS_dom"/>
</dbReference>
<sequence>MMEPYKRPGIDDRPDYEKALSAEDKASVSRLAADPHRIAPESSVEQPTAQAARLTTEGTASVVAAARVDAAVPDYASSFLDMRDPMVAADGERPDAVQLSHLKWGFAVGSFLTAAPWGAVNLVGLPNQIARGAGFDRGLADPAATLRAVGLAPALSAMIILGAAWSLLFTPLVAALSDRTRVPAGRRTPWLVAGGVLSALVALALGAVTATVLVVILWTALQFTYAMLVAPLAAAVAERVPDKFRDETERWNAIGVIAGQAAGGVVGGLAIGFGAFNPFLCAAVMFAVAGVATVLVWPREPSSTEQPHVRFSWRDVFDAASLRLPRAAADATAGAARFRRLLLSRVCMTAAAAATGVYLWYVVRFAVYGDDPALTAAPMTLPAGVLIALLALATFAGTLLATTSAGAVTDKFAEGFGPWWRGSHAAVVCACVLYAIGLLAGLAIVTIGGERSLVVFSFVSGYAGGLYDVLVQPLVVDALPDPHAAGRYLRTYANARPFGLALGAGLGAGAVAVAPASFGYMAVFPAAIACVLIAAFFLRK</sequence>
<feature type="transmembrane region" description="Helical" evidence="6">
    <location>
        <begin position="453"/>
        <end position="476"/>
    </location>
</feature>
<dbReference type="EMBL" id="NMWT01000004">
    <property type="protein sequence ID" value="PLS29383.1"/>
    <property type="molecule type" value="Genomic_DNA"/>
</dbReference>
<proteinExistence type="predicted"/>
<evidence type="ECO:0000256" key="6">
    <source>
        <dbReference type="SAM" id="Phobius"/>
    </source>
</evidence>
<feature type="transmembrane region" description="Helical" evidence="6">
    <location>
        <begin position="425"/>
        <end position="447"/>
    </location>
</feature>
<dbReference type="GO" id="GO:0005886">
    <property type="term" value="C:plasma membrane"/>
    <property type="evidence" value="ECO:0007669"/>
    <property type="project" value="UniProtKB-SubCell"/>
</dbReference>
<feature type="transmembrane region" description="Helical" evidence="6">
    <location>
        <begin position="497"/>
        <end position="514"/>
    </location>
</feature>
<dbReference type="InterPro" id="IPR036259">
    <property type="entry name" value="MFS_trans_sf"/>
</dbReference>
<protein>
    <recommendedName>
        <fullName evidence="7">Major facilitator superfamily (MFS) profile domain-containing protein</fullName>
    </recommendedName>
</protein>
<dbReference type="RefSeq" id="WP_101621695.1">
    <property type="nucleotide sequence ID" value="NZ_NMWT01000004.1"/>
</dbReference>
<dbReference type="Pfam" id="PF07690">
    <property type="entry name" value="MFS_1"/>
    <property type="match status" value="1"/>
</dbReference>
<feature type="transmembrane region" description="Helical" evidence="6">
    <location>
        <begin position="253"/>
        <end position="273"/>
    </location>
</feature>
<feature type="transmembrane region" description="Helical" evidence="6">
    <location>
        <begin position="144"/>
        <end position="169"/>
    </location>
</feature>